<dbReference type="AlphaFoldDB" id="A0A381RDR3"/>
<evidence type="ECO:0000313" key="2">
    <source>
        <dbReference type="EMBL" id="SUZ89912.1"/>
    </source>
</evidence>
<proteinExistence type="predicted"/>
<dbReference type="PANTHER" id="PTHR31303">
    <property type="entry name" value="CTP-DEPENDENT DIACYLGLYCEROL KINASE 1"/>
    <property type="match status" value="1"/>
</dbReference>
<evidence type="ECO:0000256" key="1">
    <source>
        <dbReference type="SAM" id="Phobius"/>
    </source>
</evidence>
<dbReference type="EMBL" id="UINC01001850">
    <property type="protein sequence ID" value="SUZ89912.1"/>
    <property type="molecule type" value="Genomic_DNA"/>
</dbReference>
<keyword evidence="1" id="KW-0472">Membrane</keyword>
<name>A0A381RDR3_9ZZZZ</name>
<feature type="transmembrane region" description="Helical" evidence="1">
    <location>
        <begin position="53"/>
        <end position="74"/>
    </location>
</feature>
<dbReference type="GO" id="GO:0004143">
    <property type="term" value="F:ATP-dependent diacylglycerol kinase activity"/>
    <property type="evidence" value="ECO:0007669"/>
    <property type="project" value="InterPro"/>
</dbReference>
<keyword evidence="1" id="KW-1133">Transmembrane helix</keyword>
<gene>
    <name evidence="2" type="ORF">METZ01_LOCUS42766</name>
</gene>
<keyword evidence="1" id="KW-0812">Transmembrane</keyword>
<dbReference type="PANTHER" id="PTHR31303:SF1">
    <property type="entry name" value="CTP-DEPENDENT DIACYLGLYCEROL KINASE 1"/>
    <property type="match status" value="1"/>
</dbReference>
<reference evidence="2" key="1">
    <citation type="submission" date="2018-05" db="EMBL/GenBank/DDBJ databases">
        <authorList>
            <person name="Lanie J.A."/>
            <person name="Ng W.-L."/>
            <person name="Kazmierczak K.M."/>
            <person name="Andrzejewski T.M."/>
            <person name="Davidsen T.M."/>
            <person name="Wayne K.J."/>
            <person name="Tettelin H."/>
            <person name="Glass J.I."/>
            <person name="Rusch D."/>
            <person name="Podicherti R."/>
            <person name="Tsui H.-C.T."/>
            <person name="Winkler M.E."/>
        </authorList>
    </citation>
    <scope>NUCLEOTIDE SEQUENCE</scope>
</reference>
<protein>
    <recommendedName>
        <fullName evidence="3">Phosphatidate cytidylyltransferase</fullName>
    </recommendedName>
</protein>
<dbReference type="InterPro" id="IPR037997">
    <property type="entry name" value="Dgk1-like"/>
</dbReference>
<organism evidence="2">
    <name type="scientific">marine metagenome</name>
    <dbReference type="NCBI Taxonomy" id="408172"/>
    <lineage>
        <taxon>unclassified sequences</taxon>
        <taxon>metagenomes</taxon>
        <taxon>ecological metagenomes</taxon>
    </lineage>
</organism>
<evidence type="ECO:0008006" key="3">
    <source>
        <dbReference type="Google" id="ProtNLM"/>
    </source>
</evidence>
<accession>A0A381RDR3</accession>
<sequence>MWFIQDKEIMVILLGCLSLFAILLEISRKKWDTVESLFEKHFNFMLRQSEFDGGLTGATWLLFGSTITVFLFPIQIAVPSLLFLTVGDVFAAIIGKGIPIGKIGDKHLSGTIAGIVTSCGIALWVNRLLPGEIIILSSVASMLVEVAPIPMNDNLTIPLTGGLVMSYGLMIL</sequence>